<dbReference type="InterPro" id="IPR050122">
    <property type="entry name" value="RTK"/>
</dbReference>
<evidence type="ECO:0000256" key="13">
    <source>
        <dbReference type="SAM" id="MobiDB-lite"/>
    </source>
</evidence>
<keyword evidence="7" id="KW-0472">Membrane</keyword>
<evidence type="ECO:0000256" key="4">
    <source>
        <dbReference type="ARBA" id="ARBA00022741"/>
    </source>
</evidence>
<dbReference type="InterPro" id="IPR008266">
    <property type="entry name" value="Tyr_kinase_AS"/>
</dbReference>
<feature type="active site" description="Proton acceptor" evidence="10">
    <location>
        <position position="641"/>
    </location>
</feature>
<reference evidence="18" key="1">
    <citation type="submission" date="2016-11" db="UniProtKB">
        <authorList>
            <consortium name="WormBaseParasite"/>
        </authorList>
    </citation>
    <scope>IDENTIFICATION</scope>
</reference>
<accession>A0A1I8BL46</accession>
<keyword evidence="6" id="KW-1133">Transmembrane helix</keyword>
<keyword evidence="5 11" id="KW-0067">ATP-binding</keyword>
<keyword evidence="2" id="KW-0812">Transmembrane</keyword>
<dbReference type="PROSITE" id="PS50011">
    <property type="entry name" value="PROTEIN_KINASE_DOM"/>
    <property type="match status" value="1"/>
</dbReference>
<dbReference type="GO" id="GO:0004672">
    <property type="term" value="F:protein kinase activity"/>
    <property type="evidence" value="ECO:0007669"/>
    <property type="project" value="InterPro"/>
</dbReference>
<dbReference type="GO" id="GO:0051897">
    <property type="term" value="P:positive regulation of phosphatidylinositol 3-kinase/protein kinase B signal transduction"/>
    <property type="evidence" value="ECO:0007669"/>
    <property type="project" value="TreeGrafter"/>
</dbReference>
<evidence type="ECO:0000256" key="2">
    <source>
        <dbReference type="ARBA" id="ARBA00022692"/>
    </source>
</evidence>
<feature type="region of interest" description="Disordered" evidence="13">
    <location>
        <begin position="168"/>
        <end position="192"/>
    </location>
</feature>
<feature type="compositionally biased region" description="Polar residues" evidence="13">
    <location>
        <begin position="320"/>
        <end position="329"/>
    </location>
</feature>
<dbReference type="GO" id="GO:0007169">
    <property type="term" value="P:cell surface receptor protein tyrosine kinase signaling pathway"/>
    <property type="evidence" value="ECO:0007669"/>
    <property type="project" value="TreeGrafter"/>
</dbReference>
<dbReference type="InterPro" id="IPR000719">
    <property type="entry name" value="Prot_kinase_dom"/>
</dbReference>
<evidence type="ECO:0000313" key="18">
    <source>
        <dbReference type="WBParaSite" id="MhA1_Contig30.frz3.gene17"/>
    </source>
</evidence>
<dbReference type="Proteomes" id="UP000095281">
    <property type="component" value="Unplaced"/>
</dbReference>
<evidence type="ECO:0000256" key="6">
    <source>
        <dbReference type="ARBA" id="ARBA00022989"/>
    </source>
</evidence>
<dbReference type="PROSITE" id="PS00109">
    <property type="entry name" value="PROTEIN_KINASE_TYR"/>
    <property type="match status" value="1"/>
</dbReference>
<evidence type="ECO:0000259" key="15">
    <source>
        <dbReference type="PROSITE" id="PS50011"/>
    </source>
</evidence>
<keyword evidence="12" id="KW-0479">Metal-binding</keyword>
<evidence type="ECO:0000256" key="12">
    <source>
        <dbReference type="PIRSR" id="PIRSR000615-3"/>
    </source>
</evidence>
<keyword evidence="12" id="KW-0460">Magnesium</keyword>
<dbReference type="PROSITE" id="PS50814">
    <property type="entry name" value="WIF"/>
    <property type="match status" value="1"/>
</dbReference>
<evidence type="ECO:0000256" key="10">
    <source>
        <dbReference type="PIRSR" id="PIRSR000615-1"/>
    </source>
</evidence>
<name>A0A1I8BL46_MELHA</name>
<feature type="domain" description="WIF" evidence="16">
    <location>
        <begin position="26"/>
        <end position="150"/>
    </location>
</feature>
<dbReference type="GO" id="GO:0010976">
    <property type="term" value="P:positive regulation of neuron projection development"/>
    <property type="evidence" value="ECO:0007669"/>
    <property type="project" value="TreeGrafter"/>
</dbReference>
<evidence type="ECO:0000256" key="3">
    <source>
        <dbReference type="ARBA" id="ARBA00022729"/>
    </source>
</evidence>
<dbReference type="SUPFAM" id="SSF56112">
    <property type="entry name" value="Protein kinase-like (PK-like)"/>
    <property type="match status" value="1"/>
</dbReference>
<comment type="subcellular location">
    <subcellularLocation>
        <location evidence="1">Cell membrane</location>
        <topology evidence="1">Single-pass membrane protein</topology>
    </subcellularLocation>
</comment>
<evidence type="ECO:0000256" key="14">
    <source>
        <dbReference type="SAM" id="SignalP"/>
    </source>
</evidence>
<protein>
    <submittedName>
        <fullName evidence="18">Protein kinase domain-containing protein</fullName>
    </submittedName>
</protein>
<evidence type="ECO:0000313" key="17">
    <source>
        <dbReference type="Proteomes" id="UP000095281"/>
    </source>
</evidence>
<evidence type="ECO:0000256" key="1">
    <source>
        <dbReference type="ARBA" id="ARBA00004162"/>
    </source>
</evidence>
<keyword evidence="8" id="KW-0675">Receptor</keyword>
<proteinExistence type="predicted"/>
<dbReference type="SMART" id="SM00469">
    <property type="entry name" value="WIF"/>
    <property type="match status" value="1"/>
</dbReference>
<dbReference type="GO" id="GO:0043235">
    <property type="term" value="C:receptor complex"/>
    <property type="evidence" value="ECO:0007669"/>
    <property type="project" value="TreeGrafter"/>
</dbReference>
<dbReference type="InterPro" id="IPR011009">
    <property type="entry name" value="Kinase-like_dom_sf"/>
</dbReference>
<evidence type="ECO:0000256" key="8">
    <source>
        <dbReference type="ARBA" id="ARBA00023170"/>
    </source>
</evidence>
<dbReference type="Pfam" id="PF07714">
    <property type="entry name" value="PK_Tyr_Ser-Thr"/>
    <property type="match status" value="1"/>
</dbReference>
<feature type="binding site" evidence="11">
    <location>
        <position position="645"/>
    </location>
    <ligand>
        <name>ATP</name>
        <dbReference type="ChEBI" id="CHEBI:30616"/>
    </ligand>
</feature>
<keyword evidence="4 11" id="KW-0547">Nucleotide-binding</keyword>
<dbReference type="PANTHER" id="PTHR24416">
    <property type="entry name" value="TYROSINE-PROTEIN KINASE RECEPTOR"/>
    <property type="match status" value="1"/>
</dbReference>
<dbReference type="GO" id="GO:0005886">
    <property type="term" value="C:plasma membrane"/>
    <property type="evidence" value="ECO:0007669"/>
    <property type="project" value="UniProtKB-SubCell"/>
</dbReference>
<evidence type="ECO:0000256" key="5">
    <source>
        <dbReference type="ARBA" id="ARBA00022840"/>
    </source>
</evidence>
<feature type="region of interest" description="Disordered" evidence="13">
    <location>
        <begin position="320"/>
        <end position="350"/>
    </location>
</feature>
<evidence type="ECO:0000259" key="16">
    <source>
        <dbReference type="PROSITE" id="PS50814"/>
    </source>
</evidence>
<dbReference type="GO" id="GO:0005524">
    <property type="term" value="F:ATP binding"/>
    <property type="evidence" value="ECO:0007669"/>
    <property type="project" value="UniProtKB-KW"/>
</dbReference>
<keyword evidence="9" id="KW-0325">Glycoprotein</keyword>
<feature type="signal peptide" evidence="14">
    <location>
        <begin position="1"/>
        <end position="23"/>
    </location>
</feature>
<feature type="chain" id="PRO_5009315906" evidence="14">
    <location>
        <begin position="24"/>
        <end position="805"/>
    </location>
</feature>
<dbReference type="Gene3D" id="1.10.510.10">
    <property type="entry name" value="Transferase(Phosphotransferase) domain 1"/>
    <property type="match status" value="1"/>
</dbReference>
<evidence type="ECO:0000256" key="11">
    <source>
        <dbReference type="PIRSR" id="PIRSR000615-2"/>
    </source>
</evidence>
<dbReference type="Pfam" id="PF02019">
    <property type="entry name" value="WIF"/>
    <property type="match status" value="1"/>
</dbReference>
<dbReference type="GO" id="GO:0007409">
    <property type="term" value="P:axonogenesis"/>
    <property type="evidence" value="ECO:0007669"/>
    <property type="project" value="TreeGrafter"/>
</dbReference>
<feature type="binding site" evidence="12">
    <location>
        <position position="664"/>
    </location>
    <ligand>
        <name>Mg(2+)</name>
        <dbReference type="ChEBI" id="CHEBI:18420"/>
    </ligand>
</feature>
<keyword evidence="3 14" id="KW-0732">Signal</keyword>
<organism evidence="17 18">
    <name type="scientific">Meloidogyne hapla</name>
    <name type="common">Root-knot nematode worm</name>
    <dbReference type="NCBI Taxonomy" id="6305"/>
    <lineage>
        <taxon>Eukaryota</taxon>
        <taxon>Metazoa</taxon>
        <taxon>Ecdysozoa</taxon>
        <taxon>Nematoda</taxon>
        <taxon>Chromadorea</taxon>
        <taxon>Rhabditida</taxon>
        <taxon>Tylenchina</taxon>
        <taxon>Tylenchomorpha</taxon>
        <taxon>Tylenchoidea</taxon>
        <taxon>Meloidogynidae</taxon>
        <taxon>Meloidogyninae</taxon>
        <taxon>Meloidogyne</taxon>
    </lineage>
</organism>
<dbReference type="InterPro" id="IPR038677">
    <property type="entry name" value="WIF_sf"/>
</dbReference>
<dbReference type="AlphaFoldDB" id="A0A1I8BL46"/>
<keyword evidence="17" id="KW-1185">Reference proteome</keyword>
<sequence length="805" mass="91610">MYNCTTCSILILLFSIFVFTSTAFNLYIESDEMNRTLGISARMDYVIGGVINEYSTKFPYRLAENISRLRFTWSSSERMTYYSLQAISQHFDVVPIILIPSNGYVPNIPQQFQVEYRCVGARSGQFRVHLHFNITTKTSLQLTLKQEKICSYREGRRRAFAQEEDQNNHYNINNNNNENNNNNNKKQNNQQKQQTLSTLPLFSFLSLLSLPCQLLVASVSLFALVCSVLLCCCYCIKQEEEEKEQQQQQTNNNFVDFRRRRSKIGSLYNSTRSSIIRRKILFQQGIEQKNKLNGSLKESSATKSGLSQITTTGLATVNSCSTTAPSSSKTNDEQRKPLLDPLNDPQMPSTSAAALQINKKLNKIIYENTNQVDVNQALVELNADRNLFEQCHRPEMEGDFGQLVWASWRQIGQNGNRPVVDEVDDGEDDAKEDTALICKTLKPDADRIQFERFLRSALQFHYVPPHPHLAQVIAAATFGNFLNPDSVRDLPLICYSHDGFGILKNFLRECREQAINASLLNNKKSSSVSPGVVVKSWAKRFRKGSSCSDGLKEEEKKIKEDEEIKLKEDKAMEKGIDGLQMENPRIVVTNTPSSSSSNAPATASETSETTSTLRIHNLVLLASQIVSAVRHLHKFGIIHKDIATRNCLVSHIGGRVRLHSQLCDSSLGSDLFPEDYKKEENLQENEYYSNYLPIRWMSPELFNSSKKLNNQQNYQNNSASDIWACGILIWEIFNCGKLPYNEIHEDELEQAIVYAGLRLSQPYNCPDELYSIMSSCWTTTPEDRPTASELDLNLQEFMQRLSKYI</sequence>
<dbReference type="GO" id="GO:0046872">
    <property type="term" value="F:metal ion binding"/>
    <property type="evidence" value="ECO:0007669"/>
    <property type="project" value="UniProtKB-KW"/>
</dbReference>
<dbReference type="InterPro" id="IPR003306">
    <property type="entry name" value="WIF"/>
</dbReference>
<evidence type="ECO:0000256" key="9">
    <source>
        <dbReference type="ARBA" id="ARBA00023180"/>
    </source>
</evidence>
<dbReference type="WBParaSite" id="MhA1_Contig30.frz3.gene17">
    <property type="protein sequence ID" value="MhA1_Contig30.frz3.gene17"/>
    <property type="gene ID" value="MhA1_Contig30.frz3.gene17"/>
</dbReference>
<feature type="binding site" evidence="12">
    <location>
        <position position="646"/>
    </location>
    <ligand>
        <name>Mg(2+)</name>
        <dbReference type="ChEBI" id="CHEBI:18420"/>
    </ligand>
</feature>
<evidence type="ECO:0000256" key="7">
    <source>
        <dbReference type="ARBA" id="ARBA00023136"/>
    </source>
</evidence>
<dbReference type="PANTHER" id="PTHR24416:SF349">
    <property type="entry name" value="TYROSINE-PROTEIN KINASE RYK"/>
    <property type="match status" value="1"/>
</dbReference>
<feature type="domain" description="Protein kinase" evidence="15">
    <location>
        <begin position="389"/>
        <end position="798"/>
    </location>
</feature>
<dbReference type="Gene3D" id="2.60.40.2170">
    <property type="entry name" value="Wnt, WIF domain"/>
    <property type="match status" value="1"/>
</dbReference>
<dbReference type="InterPro" id="IPR001245">
    <property type="entry name" value="Ser-Thr/Tyr_kinase_cat_dom"/>
</dbReference>